<dbReference type="SUPFAM" id="SSF74653">
    <property type="entry name" value="TolA/TonB C-terminal domain"/>
    <property type="match status" value="1"/>
</dbReference>
<dbReference type="OrthoDB" id="7585155at2"/>
<evidence type="ECO:0000256" key="6">
    <source>
        <dbReference type="SAM" id="Phobius"/>
    </source>
</evidence>
<evidence type="ECO:0000256" key="4">
    <source>
        <dbReference type="ARBA" id="ARBA00023136"/>
    </source>
</evidence>
<protein>
    <submittedName>
        <fullName evidence="8">TonB family C-terminal domain-containing protein</fullName>
    </submittedName>
</protein>
<dbReference type="NCBIfam" id="TIGR01352">
    <property type="entry name" value="tonB_Cterm"/>
    <property type="match status" value="1"/>
</dbReference>
<accession>A0A285R3Q4</accession>
<feature type="region of interest" description="Disordered" evidence="5">
    <location>
        <begin position="1"/>
        <end position="29"/>
    </location>
</feature>
<dbReference type="GO" id="GO:0016020">
    <property type="term" value="C:membrane"/>
    <property type="evidence" value="ECO:0007669"/>
    <property type="project" value="UniProtKB-SubCell"/>
</dbReference>
<dbReference type="InterPro" id="IPR037682">
    <property type="entry name" value="TonB_C"/>
</dbReference>
<dbReference type="GO" id="GO:0055085">
    <property type="term" value="P:transmembrane transport"/>
    <property type="evidence" value="ECO:0007669"/>
    <property type="project" value="InterPro"/>
</dbReference>
<feature type="region of interest" description="Disordered" evidence="5">
    <location>
        <begin position="72"/>
        <end position="95"/>
    </location>
</feature>
<keyword evidence="9" id="KW-1185">Reference proteome</keyword>
<dbReference type="InterPro" id="IPR006260">
    <property type="entry name" value="TonB/TolA_C"/>
</dbReference>
<dbReference type="RefSeq" id="WP_097063942.1">
    <property type="nucleotide sequence ID" value="NZ_OBMI01000002.1"/>
</dbReference>
<evidence type="ECO:0000259" key="7">
    <source>
        <dbReference type="PROSITE" id="PS52015"/>
    </source>
</evidence>
<feature type="transmembrane region" description="Helical" evidence="6">
    <location>
        <begin position="35"/>
        <end position="54"/>
    </location>
</feature>
<dbReference type="EMBL" id="OBMI01000002">
    <property type="protein sequence ID" value="SOB86992.1"/>
    <property type="molecule type" value="Genomic_DNA"/>
</dbReference>
<evidence type="ECO:0000256" key="1">
    <source>
        <dbReference type="ARBA" id="ARBA00004167"/>
    </source>
</evidence>
<keyword evidence="2 6" id="KW-0812">Transmembrane</keyword>
<keyword evidence="3 6" id="KW-1133">Transmembrane helix</keyword>
<evidence type="ECO:0000313" key="8">
    <source>
        <dbReference type="EMBL" id="SOB86992.1"/>
    </source>
</evidence>
<reference evidence="8 9" key="1">
    <citation type="submission" date="2017-07" db="EMBL/GenBank/DDBJ databases">
        <authorList>
            <person name="Sun Z.S."/>
            <person name="Albrecht U."/>
            <person name="Echele G."/>
            <person name="Lee C.C."/>
        </authorList>
    </citation>
    <scope>NUCLEOTIDE SEQUENCE [LARGE SCALE GENOMIC DNA]</scope>
    <source>
        <strain evidence="8 9">CGMCC 1.12672</strain>
    </source>
</reference>
<dbReference type="AlphaFoldDB" id="A0A285R3Q4"/>
<evidence type="ECO:0000256" key="5">
    <source>
        <dbReference type="SAM" id="MobiDB-lite"/>
    </source>
</evidence>
<keyword evidence="4 6" id="KW-0472">Membrane</keyword>
<feature type="domain" description="TonB C-terminal" evidence="7">
    <location>
        <begin position="90"/>
        <end position="182"/>
    </location>
</feature>
<sequence length="182" mass="20349">MDDLEDLSRRQARAQNGVDPTRDRPPPWFVGSGRSLVTAVVIVLAVLVVLRIWSTVELAREGWRWWREQPTRVDVPPQTHPPAPPAPPARSRSYDPAEWITADDYPAQSIRREEEGTVAIQWTVAPDGDVTACRVAKSSGFARLDAAACSAILENGRYPAVAPGQPLRTYSRRVVWRLPDEF</sequence>
<dbReference type="Pfam" id="PF03544">
    <property type="entry name" value="TonB_C"/>
    <property type="match status" value="1"/>
</dbReference>
<feature type="compositionally biased region" description="Pro residues" evidence="5">
    <location>
        <begin position="78"/>
        <end position="88"/>
    </location>
</feature>
<dbReference type="PROSITE" id="PS52015">
    <property type="entry name" value="TONB_CTD"/>
    <property type="match status" value="1"/>
</dbReference>
<evidence type="ECO:0000256" key="3">
    <source>
        <dbReference type="ARBA" id="ARBA00022989"/>
    </source>
</evidence>
<organism evidence="8 9">
    <name type="scientific">Sphingomonas guangdongensis</name>
    <dbReference type="NCBI Taxonomy" id="1141890"/>
    <lineage>
        <taxon>Bacteria</taxon>
        <taxon>Pseudomonadati</taxon>
        <taxon>Pseudomonadota</taxon>
        <taxon>Alphaproteobacteria</taxon>
        <taxon>Sphingomonadales</taxon>
        <taxon>Sphingomonadaceae</taxon>
        <taxon>Sphingomonas</taxon>
    </lineage>
</organism>
<dbReference type="Gene3D" id="3.30.1150.10">
    <property type="match status" value="1"/>
</dbReference>
<name>A0A285R3Q4_9SPHN</name>
<evidence type="ECO:0000256" key="2">
    <source>
        <dbReference type="ARBA" id="ARBA00022692"/>
    </source>
</evidence>
<proteinExistence type="predicted"/>
<evidence type="ECO:0000313" key="9">
    <source>
        <dbReference type="Proteomes" id="UP000219494"/>
    </source>
</evidence>
<comment type="subcellular location">
    <subcellularLocation>
        <location evidence="1">Membrane</location>
        <topology evidence="1">Single-pass membrane protein</topology>
    </subcellularLocation>
</comment>
<dbReference type="Proteomes" id="UP000219494">
    <property type="component" value="Unassembled WGS sequence"/>
</dbReference>
<gene>
    <name evidence="8" type="ORF">SAMN06297144_2111</name>
</gene>